<name>A0A327Y270_9RHOB</name>
<reference evidence="3 4" key="1">
    <citation type="submission" date="2018-06" db="EMBL/GenBank/DDBJ databases">
        <title>Genomic Encyclopedia of Archaeal and Bacterial Type Strains, Phase II (KMG-II): from individual species to whole genera.</title>
        <authorList>
            <person name="Goeker M."/>
        </authorList>
    </citation>
    <scope>NUCLEOTIDE SEQUENCE [LARGE SCALE GENOMIC DNA]</scope>
    <source>
        <strain evidence="3 4">DSM 22011</strain>
    </source>
</reference>
<keyword evidence="4" id="KW-1185">Reference proteome</keyword>
<feature type="transmembrane region" description="Helical" evidence="2">
    <location>
        <begin position="44"/>
        <end position="65"/>
    </location>
</feature>
<proteinExistence type="predicted"/>
<gene>
    <name evidence="3" type="ORF">ATI53_102444</name>
</gene>
<keyword evidence="2" id="KW-1133">Transmembrane helix</keyword>
<organism evidence="3 4">
    <name type="scientific">Salipiger aestuarii</name>
    <dbReference type="NCBI Taxonomy" id="568098"/>
    <lineage>
        <taxon>Bacteria</taxon>
        <taxon>Pseudomonadati</taxon>
        <taxon>Pseudomonadota</taxon>
        <taxon>Alphaproteobacteria</taxon>
        <taxon>Rhodobacterales</taxon>
        <taxon>Roseobacteraceae</taxon>
        <taxon>Salipiger</taxon>
    </lineage>
</organism>
<dbReference type="EMBL" id="QLMG01000024">
    <property type="protein sequence ID" value="RAK15288.1"/>
    <property type="molecule type" value="Genomic_DNA"/>
</dbReference>
<protein>
    <submittedName>
        <fullName evidence="3">Uncharacterized protein</fullName>
    </submittedName>
</protein>
<evidence type="ECO:0000256" key="1">
    <source>
        <dbReference type="SAM" id="MobiDB-lite"/>
    </source>
</evidence>
<feature type="compositionally biased region" description="Low complexity" evidence="1">
    <location>
        <begin position="9"/>
        <end position="18"/>
    </location>
</feature>
<dbReference type="AlphaFoldDB" id="A0A327Y270"/>
<accession>A0A327Y270</accession>
<sequence>MPCHQTPYPVRGPHIGHPGRPPWKSVPVVIAGGANSVAFQPFDVVMPLVCAISVIAAMLAVNWLAPHPVQRRARRRTQT</sequence>
<keyword evidence="2" id="KW-0812">Transmembrane</keyword>
<dbReference type="Proteomes" id="UP000249165">
    <property type="component" value="Unassembled WGS sequence"/>
</dbReference>
<evidence type="ECO:0000313" key="3">
    <source>
        <dbReference type="EMBL" id="RAK15288.1"/>
    </source>
</evidence>
<evidence type="ECO:0000256" key="2">
    <source>
        <dbReference type="SAM" id="Phobius"/>
    </source>
</evidence>
<evidence type="ECO:0000313" key="4">
    <source>
        <dbReference type="Proteomes" id="UP000249165"/>
    </source>
</evidence>
<feature type="region of interest" description="Disordered" evidence="1">
    <location>
        <begin position="1"/>
        <end position="21"/>
    </location>
</feature>
<comment type="caution">
    <text evidence="3">The sequence shown here is derived from an EMBL/GenBank/DDBJ whole genome shotgun (WGS) entry which is preliminary data.</text>
</comment>
<keyword evidence="2" id="KW-0472">Membrane</keyword>